<dbReference type="KEGG" id="pai:PAE2924"/>
<dbReference type="PROSITE" id="PS51257">
    <property type="entry name" value="PROKAR_LIPOPROTEIN"/>
    <property type="match status" value="1"/>
</dbReference>
<evidence type="ECO:0000313" key="2">
    <source>
        <dbReference type="Proteomes" id="UP000002439"/>
    </source>
</evidence>
<accession>Q8ZU69</accession>
<dbReference type="AlphaFoldDB" id="Q8ZU69"/>
<name>Q8ZU69_PYRAE</name>
<dbReference type="Proteomes" id="UP000002439">
    <property type="component" value="Chromosome"/>
</dbReference>
<evidence type="ECO:0000313" key="1">
    <source>
        <dbReference type="EMBL" id="AAL64539.1"/>
    </source>
</evidence>
<dbReference type="RefSeq" id="WP_011009007.1">
    <property type="nucleotide sequence ID" value="NC_003364.1"/>
</dbReference>
<dbReference type="InParanoid" id="Q8ZU69"/>
<dbReference type="EnsemblBacteria" id="AAL64539">
    <property type="protein sequence ID" value="AAL64539"/>
    <property type="gene ID" value="PAE2924"/>
</dbReference>
<keyword evidence="2" id="KW-1185">Reference proteome</keyword>
<dbReference type="GeneID" id="1463702"/>
<organism evidence="1 2">
    <name type="scientific">Pyrobaculum aerophilum (strain ATCC 51768 / DSM 7523 / JCM 9630 / CIP 104966 / NBRC 100827 / IM2)</name>
    <dbReference type="NCBI Taxonomy" id="178306"/>
    <lineage>
        <taxon>Archaea</taxon>
        <taxon>Thermoproteota</taxon>
        <taxon>Thermoprotei</taxon>
        <taxon>Thermoproteales</taxon>
        <taxon>Thermoproteaceae</taxon>
        <taxon>Pyrobaculum</taxon>
    </lineage>
</organism>
<dbReference type="HOGENOM" id="CLU_1745619_0_0_2"/>
<dbReference type="eggNOG" id="arCOG12879">
    <property type="taxonomic scope" value="Archaea"/>
</dbReference>
<dbReference type="STRING" id="178306.PAE2924"/>
<reference evidence="1 2" key="1">
    <citation type="journal article" date="2002" name="Proc. Natl. Acad. Sci. U.S.A.">
        <title>Genome sequence of the hyperthermophilic crenarchaeon Pyrobaculum aerophilum.</title>
        <authorList>
            <person name="Fitz-Gibbon S.T."/>
            <person name="Ladner H."/>
            <person name="Kim U.J."/>
            <person name="Stetter K.O."/>
            <person name="Simon M.I."/>
            <person name="Miller J.H."/>
        </authorList>
    </citation>
    <scope>NUCLEOTIDE SEQUENCE [LARGE SCALE GENOMIC DNA]</scope>
    <source>
        <strain evidence="2">ATCC 51768 / DSM 7523 / JCM 9630 / CIP 104966 / NBRC 100827 / IM2</strain>
    </source>
</reference>
<dbReference type="EMBL" id="AE009441">
    <property type="protein sequence ID" value="AAL64539.1"/>
    <property type="molecule type" value="Genomic_DNA"/>
</dbReference>
<proteinExistence type="predicted"/>
<gene>
    <name evidence="1" type="ordered locus">PAE2924</name>
</gene>
<protein>
    <submittedName>
        <fullName evidence="1">Uncharacterized protein</fullName>
    </submittedName>
</protein>
<sequence>MPIPNVKLIAMVITLIGVLIYAGSTTVSGCADYGVALGGGPNYDVRWMDGTIDYLAEYDKYRCTGNNISDRKAWFYVNNYAGRLVNWICASVGVRYTLTAISTSSSWFMIRSGFFGPFLAQYDVYGDYQYLGYCENVVYSYSIRARLVWP</sequence>